<dbReference type="PRINTS" id="PR00861">
    <property type="entry name" value="ALYTICPTASE"/>
</dbReference>
<evidence type="ECO:0000256" key="1">
    <source>
        <dbReference type="ARBA" id="ARBA00007664"/>
    </source>
</evidence>
<feature type="disulfide bond" evidence="9">
    <location>
        <begin position="307"/>
        <end position="317"/>
    </location>
</feature>
<sequence length="407" mass="42064">MKHSRKKNARRYIVAASIGALLSAGVATGAYAGTTEEPSAPAAAPAYQPEMVKALATTLGVSEKAAVERLDREAEQQDRFAELREDRVETLGAFFTKDGSLVVNAADAGAAKEVRAAGLEARVPERGESELDRIKAQLDAKALKSAPAGVSAWSVDLASDTVTVEVNGDSDAATRSFLKAAKSNGDAVRVVKGQEKLETQAVVPPGSRMTFNGYLCSVGYGAKDRNGKQVLVTAGHCIEDLPELAYNGTRFAKGTHTRFALGTRSVDMGIAAVDAGNSIGLDVTTYGRAGTVPVKGSKRAPSGAALCKSGQTTNWTCGKVGSFNVSVTYTDQNGGPDTVVTGLASSSVCTQGGDSGGAYISGDQAQGMTSGGPSNQRCNGQVNSPGSSYFQPLDDALAYYGLTLNTK</sequence>
<evidence type="ECO:0000256" key="5">
    <source>
        <dbReference type="ARBA" id="ARBA00022825"/>
    </source>
</evidence>
<feature type="disulfide bond" evidence="9">
    <location>
        <begin position="216"/>
        <end position="237"/>
    </location>
</feature>
<organism evidence="12">
    <name type="scientific">Streptomyces anulatus</name>
    <name type="common">Streptomyces chrysomallus</name>
    <dbReference type="NCBI Taxonomy" id="1892"/>
    <lineage>
        <taxon>Bacteria</taxon>
        <taxon>Bacillati</taxon>
        <taxon>Actinomycetota</taxon>
        <taxon>Actinomycetes</taxon>
        <taxon>Kitasatosporales</taxon>
        <taxon>Streptomycetaceae</taxon>
        <taxon>Streptomyces</taxon>
    </lineage>
</organism>
<feature type="signal peptide" evidence="10">
    <location>
        <begin position="1"/>
        <end position="32"/>
    </location>
</feature>
<dbReference type="GO" id="GO:0004252">
    <property type="term" value="F:serine-type endopeptidase activity"/>
    <property type="evidence" value="ECO:0007669"/>
    <property type="project" value="InterPro"/>
</dbReference>
<dbReference type="GO" id="GO:0006508">
    <property type="term" value="P:proteolysis"/>
    <property type="evidence" value="ECO:0007669"/>
    <property type="project" value="UniProtKB-KW"/>
</dbReference>
<comment type="similarity">
    <text evidence="1">Belongs to the peptidase S1 family.</text>
</comment>
<dbReference type="InterPro" id="IPR043504">
    <property type="entry name" value="Peptidase_S1_PA_chymotrypsin"/>
</dbReference>
<feature type="active site" description="Charge relay system" evidence="8">
    <location>
        <position position="236"/>
    </location>
</feature>
<evidence type="ECO:0000313" key="12">
    <source>
        <dbReference type="EMBL" id="NEB85698.1"/>
    </source>
</evidence>
<keyword evidence="5" id="KW-0720">Serine protease</keyword>
<keyword evidence="4" id="KW-0378">Hydrolase</keyword>
<dbReference type="RefSeq" id="WP_164257726.1">
    <property type="nucleotide sequence ID" value="NZ_JAAGMK010000445.1"/>
</dbReference>
<dbReference type="PIRSF" id="PIRSF001134">
    <property type="entry name" value="Streptogrisin"/>
    <property type="match status" value="1"/>
</dbReference>
<dbReference type="SUPFAM" id="SSF50494">
    <property type="entry name" value="Trypsin-like serine proteases"/>
    <property type="match status" value="1"/>
</dbReference>
<keyword evidence="7 9" id="KW-1015">Disulfide bond</keyword>
<accession>A0A6G3STG5</accession>
<evidence type="ECO:0000256" key="4">
    <source>
        <dbReference type="ARBA" id="ARBA00022801"/>
    </source>
</evidence>
<evidence type="ECO:0000256" key="2">
    <source>
        <dbReference type="ARBA" id="ARBA00022670"/>
    </source>
</evidence>
<gene>
    <name evidence="12" type="ORF">G3I43_16155</name>
</gene>
<dbReference type="InterPro" id="IPR009003">
    <property type="entry name" value="Peptidase_S1_PA"/>
</dbReference>
<evidence type="ECO:0000256" key="3">
    <source>
        <dbReference type="ARBA" id="ARBA00022729"/>
    </source>
</evidence>
<evidence type="ECO:0000256" key="7">
    <source>
        <dbReference type="ARBA" id="ARBA00023157"/>
    </source>
</evidence>
<dbReference type="CDD" id="cd21112">
    <property type="entry name" value="alphaLP-like"/>
    <property type="match status" value="1"/>
</dbReference>
<dbReference type="GO" id="GO:0005576">
    <property type="term" value="C:extracellular region"/>
    <property type="evidence" value="ECO:0007669"/>
    <property type="project" value="InterPro"/>
</dbReference>
<dbReference type="Gene3D" id="2.40.10.10">
    <property type="entry name" value="Trypsin-like serine proteases"/>
    <property type="match status" value="2"/>
</dbReference>
<proteinExistence type="inferred from homology"/>
<feature type="domain" description="Peptidase S1A alpha-lytic prodomain" evidence="11">
    <location>
        <begin position="128"/>
        <end position="184"/>
    </location>
</feature>
<dbReference type="InterPro" id="IPR001316">
    <property type="entry name" value="Pept_S1A_streptogrisin"/>
</dbReference>
<protein>
    <submittedName>
        <fullName evidence="12">S1 family peptidase</fullName>
    </submittedName>
</protein>
<evidence type="ECO:0000256" key="9">
    <source>
        <dbReference type="PIRSR" id="PIRSR001134-2"/>
    </source>
</evidence>
<dbReference type="Gene3D" id="3.30.300.50">
    <property type="match status" value="2"/>
</dbReference>
<keyword evidence="6" id="KW-0865">Zymogen</keyword>
<keyword evidence="3 10" id="KW-0732">Signal</keyword>
<keyword evidence="2" id="KW-0645">Protease</keyword>
<feature type="active site" description="Charge relay system" evidence="8">
    <location>
        <position position="267"/>
    </location>
</feature>
<dbReference type="Pfam" id="PF02983">
    <property type="entry name" value="Pro_Al_protease"/>
    <property type="match status" value="1"/>
</dbReference>
<evidence type="ECO:0000256" key="10">
    <source>
        <dbReference type="SAM" id="SignalP"/>
    </source>
</evidence>
<evidence type="ECO:0000259" key="11">
    <source>
        <dbReference type="Pfam" id="PF02983"/>
    </source>
</evidence>
<name>A0A6G3STG5_STRAQ</name>
<dbReference type="InterPro" id="IPR035070">
    <property type="entry name" value="Streptogrisin_prodomain"/>
</dbReference>
<evidence type="ECO:0000256" key="6">
    <source>
        <dbReference type="ARBA" id="ARBA00023145"/>
    </source>
</evidence>
<evidence type="ECO:0000256" key="8">
    <source>
        <dbReference type="PIRSR" id="PIRSR001134-1"/>
    </source>
</evidence>
<comment type="caution">
    <text evidence="12">The sequence shown here is derived from an EMBL/GenBank/DDBJ whole genome shotgun (WGS) entry which is preliminary data.</text>
</comment>
<dbReference type="AlphaFoldDB" id="A0A6G3STG5"/>
<dbReference type="EMBL" id="JAAGMK010000445">
    <property type="protein sequence ID" value="NEB85698.1"/>
    <property type="molecule type" value="Genomic_DNA"/>
</dbReference>
<feature type="active site" description="Charge relay system" evidence="8">
    <location>
        <position position="355"/>
    </location>
</feature>
<feature type="chain" id="PRO_5026117759" evidence="10">
    <location>
        <begin position="33"/>
        <end position="407"/>
    </location>
</feature>
<dbReference type="InterPro" id="IPR004236">
    <property type="entry name" value="Pept_S1_alpha_lytic"/>
</dbReference>
<reference evidence="12" key="1">
    <citation type="submission" date="2020-01" db="EMBL/GenBank/DDBJ databases">
        <title>Insect and environment-associated Actinomycetes.</title>
        <authorList>
            <person name="Currrie C."/>
            <person name="Chevrette M."/>
            <person name="Carlson C."/>
            <person name="Stubbendieck R."/>
            <person name="Wendt-Pienkowski E."/>
        </authorList>
    </citation>
    <scope>NUCLEOTIDE SEQUENCE</scope>
    <source>
        <strain evidence="12">SID505</strain>
    </source>
</reference>